<reference evidence="4 5" key="1">
    <citation type="submission" date="2016-10" db="EMBL/GenBank/DDBJ databases">
        <authorList>
            <person name="de Groot N.N."/>
        </authorList>
    </citation>
    <scope>NUCLEOTIDE SEQUENCE [LARGE SCALE GENOMIC DNA]</scope>
    <source>
        <strain evidence="4 5">CGMCC 4.3143</strain>
    </source>
</reference>
<dbReference type="SMART" id="SM00278">
    <property type="entry name" value="HhH1"/>
    <property type="match status" value="2"/>
</dbReference>
<dbReference type="STRING" id="366584.SAMN05216377_121143"/>
<dbReference type="AlphaFoldDB" id="A0A1G8BWW3"/>
<keyword evidence="2" id="KW-1133">Transmembrane helix</keyword>
<dbReference type="Pfam" id="PF10531">
    <property type="entry name" value="SLBB"/>
    <property type="match status" value="1"/>
</dbReference>
<dbReference type="Gene3D" id="3.10.560.10">
    <property type="entry name" value="Outer membrane lipoprotein wza domain like"/>
    <property type="match status" value="1"/>
</dbReference>
<evidence type="ECO:0000313" key="4">
    <source>
        <dbReference type="EMBL" id="SDH37717.1"/>
    </source>
</evidence>
<evidence type="ECO:0000256" key="1">
    <source>
        <dbReference type="SAM" id="MobiDB-lite"/>
    </source>
</evidence>
<dbReference type="Pfam" id="PF12836">
    <property type="entry name" value="HHH_3"/>
    <property type="match status" value="1"/>
</dbReference>
<evidence type="ECO:0000259" key="3">
    <source>
        <dbReference type="SMART" id="SM00278"/>
    </source>
</evidence>
<dbReference type="InterPro" id="IPR004509">
    <property type="entry name" value="Competence_ComEA_HhH"/>
</dbReference>
<evidence type="ECO:0000313" key="5">
    <source>
        <dbReference type="Proteomes" id="UP000198967"/>
    </source>
</evidence>
<accession>A0A1G8BWW3</accession>
<dbReference type="GO" id="GO:0003677">
    <property type="term" value="F:DNA binding"/>
    <property type="evidence" value="ECO:0007669"/>
    <property type="project" value="InterPro"/>
</dbReference>
<dbReference type="Gene3D" id="1.10.150.320">
    <property type="entry name" value="Photosystem II 12 kDa extrinsic protein"/>
    <property type="match status" value="1"/>
</dbReference>
<feature type="domain" description="Helix-hairpin-helix DNA-binding motif class 1" evidence="3">
    <location>
        <begin position="333"/>
        <end position="352"/>
    </location>
</feature>
<dbReference type="EMBL" id="FNBE01000021">
    <property type="protein sequence ID" value="SDH37717.1"/>
    <property type="molecule type" value="Genomic_DNA"/>
</dbReference>
<feature type="compositionally biased region" description="Basic and acidic residues" evidence="1">
    <location>
        <begin position="109"/>
        <end position="125"/>
    </location>
</feature>
<dbReference type="InterPro" id="IPR019554">
    <property type="entry name" value="Soluble_ligand-bd"/>
</dbReference>
<dbReference type="InterPro" id="IPR051675">
    <property type="entry name" value="Endo/Exo/Phosphatase_dom_1"/>
</dbReference>
<dbReference type="NCBIfam" id="TIGR00426">
    <property type="entry name" value="competence protein ComEA helix-hairpin-helix repeat region"/>
    <property type="match status" value="1"/>
</dbReference>
<keyword evidence="5" id="KW-1185">Reference proteome</keyword>
<protein>
    <submittedName>
        <fullName evidence="4">ComEA protein</fullName>
    </submittedName>
</protein>
<feature type="compositionally biased region" description="Low complexity" evidence="1">
    <location>
        <begin position="76"/>
        <end position="94"/>
    </location>
</feature>
<organism evidence="4 5">
    <name type="scientific">Pseudonocardia oroxyli</name>
    <dbReference type="NCBI Taxonomy" id="366584"/>
    <lineage>
        <taxon>Bacteria</taxon>
        <taxon>Bacillati</taxon>
        <taxon>Actinomycetota</taxon>
        <taxon>Actinomycetes</taxon>
        <taxon>Pseudonocardiales</taxon>
        <taxon>Pseudonocardiaceae</taxon>
        <taxon>Pseudonocardia</taxon>
    </lineage>
</organism>
<sequence length="385" mass="38467">MGRVATAAPVPRAPLPASLRPAFANPTAFGAEQDTLPLRLDAVLGAHSTDPRADLARRVGEAAPRVLGTPDWDVRGAGAASPGAAGPDAAGPDEPGADDPGRFEAGWGEPRRDRVGWGGLGRDRVGWGGSGRHGSDGSEWGEPPPGGGGSGGSAHVPGGRPSWAGRVAQRWVPAGWRGARLDPGRLGAAALVLVAAAAAVVAAVGVWSGRPQPEPMPALPAVSLADPTPSTAPEAAVPAELVVSVSGKVARPGLLRLPDGSRVADAVEAAGGALPGTDLSTLNLARRLADGEQVAVGVAPAPEDAGSTGPSAAGAAAAAPAGAKVDLNRATLEQLDALPGVGPVTAQRILDWRAAHGRFARVDQLREVDGIGEGRFGKLRDLVTV</sequence>
<keyword evidence="2" id="KW-0472">Membrane</keyword>
<evidence type="ECO:0000256" key="2">
    <source>
        <dbReference type="SAM" id="Phobius"/>
    </source>
</evidence>
<gene>
    <name evidence="4" type="ORF">SAMN05216377_121143</name>
</gene>
<dbReference type="Proteomes" id="UP000198967">
    <property type="component" value="Unassembled WGS sequence"/>
</dbReference>
<dbReference type="SUPFAM" id="SSF47781">
    <property type="entry name" value="RuvA domain 2-like"/>
    <property type="match status" value="1"/>
</dbReference>
<feature type="region of interest" description="Disordered" evidence="1">
    <location>
        <begin position="67"/>
        <end position="162"/>
    </location>
</feature>
<dbReference type="GO" id="GO:0015627">
    <property type="term" value="C:type II protein secretion system complex"/>
    <property type="evidence" value="ECO:0007669"/>
    <property type="project" value="TreeGrafter"/>
</dbReference>
<feature type="transmembrane region" description="Helical" evidence="2">
    <location>
        <begin position="186"/>
        <end position="207"/>
    </location>
</feature>
<dbReference type="GO" id="GO:0006281">
    <property type="term" value="P:DNA repair"/>
    <property type="evidence" value="ECO:0007669"/>
    <property type="project" value="InterPro"/>
</dbReference>
<dbReference type="InterPro" id="IPR010994">
    <property type="entry name" value="RuvA_2-like"/>
</dbReference>
<dbReference type="PANTHER" id="PTHR21180:SF32">
    <property type="entry name" value="ENDONUCLEASE_EXONUCLEASE_PHOSPHATASE FAMILY DOMAIN-CONTAINING PROTEIN 1"/>
    <property type="match status" value="1"/>
</dbReference>
<keyword evidence="2" id="KW-0812">Transmembrane</keyword>
<feature type="domain" description="Helix-hairpin-helix DNA-binding motif class 1" evidence="3">
    <location>
        <begin position="363"/>
        <end position="382"/>
    </location>
</feature>
<dbReference type="GO" id="GO:0015628">
    <property type="term" value="P:protein secretion by the type II secretion system"/>
    <property type="evidence" value="ECO:0007669"/>
    <property type="project" value="TreeGrafter"/>
</dbReference>
<dbReference type="PANTHER" id="PTHR21180">
    <property type="entry name" value="ENDONUCLEASE/EXONUCLEASE/PHOSPHATASE FAMILY DOMAIN-CONTAINING PROTEIN 1"/>
    <property type="match status" value="1"/>
</dbReference>
<name>A0A1G8BWW3_PSEOR</name>
<proteinExistence type="predicted"/>
<dbReference type="InterPro" id="IPR003583">
    <property type="entry name" value="Hlx-hairpin-Hlx_DNA-bd_motif"/>
</dbReference>